<dbReference type="InParanoid" id="G3IDA7"/>
<evidence type="ECO:0000313" key="1">
    <source>
        <dbReference type="EMBL" id="EGW09011.1"/>
    </source>
</evidence>
<proteinExistence type="predicted"/>
<evidence type="ECO:0000313" key="2">
    <source>
        <dbReference type="Proteomes" id="UP000001075"/>
    </source>
</evidence>
<name>G3IDA7_CRIGR</name>
<sequence length="59" mass="6330">MRVMLAFHKVVTRAAECIISCLPHLRVSSIWNKTDGKAAMLGSPQALSEALPSSLHAQG</sequence>
<dbReference type="EMBL" id="JH002034">
    <property type="protein sequence ID" value="EGW09011.1"/>
    <property type="molecule type" value="Genomic_DNA"/>
</dbReference>
<dbReference type="Proteomes" id="UP000001075">
    <property type="component" value="Unassembled WGS sequence"/>
</dbReference>
<protein>
    <submittedName>
        <fullName evidence="1">Uncharacterized protein</fullName>
    </submittedName>
</protein>
<dbReference type="AlphaFoldDB" id="G3IDA7"/>
<reference evidence="2" key="1">
    <citation type="journal article" date="2011" name="Nat. Biotechnol.">
        <title>The genomic sequence of the Chinese hamster ovary (CHO)-K1 cell line.</title>
        <authorList>
            <person name="Xu X."/>
            <person name="Nagarajan H."/>
            <person name="Lewis N.E."/>
            <person name="Pan S."/>
            <person name="Cai Z."/>
            <person name="Liu X."/>
            <person name="Chen W."/>
            <person name="Xie M."/>
            <person name="Wang W."/>
            <person name="Hammond S."/>
            <person name="Andersen M.R."/>
            <person name="Neff N."/>
            <person name="Passarelli B."/>
            <person name="Koh W."/>
            <person name="Fan H.C."/>
            <person name="Wang J."/>
            <person name="Gui Y."/>
            <person name="Lee K.H."/>
            <person name="Betenbaugh M.J."/>
            <person name="Quake S.R."/>
            <person name="Famili I."/>
            <person name="Palsson B.O."/>
            <person name="Wang J."/>
        </authorList>
    </citation>
    <scope>NUCLEOTIDE SEQUENCE [LARGE SCALE GENOMIC DNA]</scope>
    <source>
        <strain evidence="2">CHO K1 cell line</strain>
    </source>
</reference>
<gene>
    <name evidence="1" type="ORF">I79_021683</name>
</gene>
<organism evidence="1 2">
    <name type="scientific">Cricetulus griseus</name>
    <name type="common">Chinese hamster</name>
    <name type="synonym">Cricetulus barabensis griseus</name>
    <dbReference type="NCBI Taxonomy" id="10029"/>
    <lineage>
        <taxon>Eukaryota</taxon>
        <taxon>Metazoa</taxon>
        <taxon>Chordata</taxon>
        <taxon>Craniata</taxon>
        <taxon>Vertebrata</taxon>
        <taxon>Euteleostomi</taxon>
        <taxon>Mammalia</taxon>
        <taxon>Eutheria</taxon>
        <taxon>Euarchontoglires</taxon>
        <taxon>Glires</taxon>
        <taxon>Rodentia</taxon>
        <taxon>Myomorpha</taxon>
        <taxon>Muroidea</taxon>
        <taxon>Cricetidae</taxon>
        <taxon>Cricetinae</taxon>
        <taxon>Cricetulus</taxon>
    </lineage>
</organism>
<accession>G3IDA7</accession>